<keyword evidence="4" id="KW-0410">Iron transport</keyword>
<evidence type="ECO:0000256" key="1">
    <source>
        <dbReference type="ARBA" id="ARBA00004571"/>
    </source>
</evidence>
<comment type="subcellular location">
    <subcellularLocation>
        <location evidence="1 11">Cell outer membrane</location>
        <topology evidence="1 11">Multi-pass membrane protein</topology>
    </subcellularLocation>
</comment>
<evidence type="ECO:0000256" key="5">
    <source>
        <dbReference type="ARBA" id="ARBA00022692"/>
    </source>
</evidence>
<keyword evidence="9 11" id="KW-0472">Membrane</keyword>
<dbReference type="Pfam" id="PF00593">
    <property type="entry name" value="TonB_dep_Rec_b-barrel"/>
    <property type="match status" value="1"/>
</dbReference>
<dbReference type="InterPro" id="IPR036942">
    <property type="entry name" value="Beta-barrel_TonB_sf"/>
</dbReference>
<comment type="similarity">
    <text evidence="11 12">Belongs to the TonB-dependent receptor family.</text>
</comment>
<evidence type="ECO:0000256" key="12">
    <source>
        <dbReference type="RuleBase" id="RU003357"/>
    </source>
</evidence>
<keyword evidence="3 11" id="KW-1134">Transmembrane beta strand</keyword>
<keyword evidence="6" id="KW-0408">Iron</keyword>
<sequence>MKAALLATAAAILIPVTPALAQEQGSGEEVQAEVSGIADIIVTAQRRSENLQKAAIAVSAVAGDTLVKQSITQANDLTRVVPALQVAPAASFTQIYLRGVGTFGANAFAEQGVAFNLDGVYLSRPAAPAGLFYDLERVEVLKGPQGTLYGRNATGGAVNVITAKPKLGETSGYINAEYGNYDAIKGSAALNLPLGEKLALRVAGQYVKRVGYYSDGYDDEDTQAVRAQLRGETGTGLDATLSVDYAHVGGMGSGGTIMPLLDGKHRLGPSDPRVIAAYVARSPTPPVPQAIASDDGYQDNDFFGAALTLNADLGFATLTVIPAYRKTDLDFRSYASSFLIDVQEKSSQMSLETRLGGHSGPLEWVVGGYYFAEDVSARQLFDQASNGTRINSELETESLAAFGQATFSVTDRFRLTGGLRYTTDAKRQATEAHTLPFVGFVNPAQGNFTPIILDIVSYPRTDVDFNKVTWKAGVEYDAGPRSLLYASVATGFKSGALFAATGRNYSAPENMTAYTIGSKNRFFDNKVQLNAEAFLWKYKDQQISHLGPVQIASTPAGAIYGPVFTTENAGKSTIYGLELEALFQPTSNDQFSANIQYLHSKYDELTYQAYSTTGTAPVIGCAVTPTSQTGASPAARIYDVDCSGRPLVNAPRWVFNLGYEHSFQLGDHGKLIAAADTRIETSRYLSLDFLELGRQGSYMMSNARLTYESPSGKFSLTGFINNIENELVFANSLQSPAKPGVIYNQLRPPRTYGVRAGFRF</sequence>
<evidence type="ECO:0000256" key="3">
    <source>
        <dbReference type="ARBA" id="ARBA00022452"/>
    </source>
</evidence>
<dbReference type="RefSeq" id="WP_048938515.1">
    <property type="nucleotide sequence ID" value="NZ_CP020925.1"/>
</dbReference>
<dbReference type="EMBL" id="CP020925">
    <property type="protein sequence ID" value="ATP17818.1"/>
    <property type="molecule type" value="Genomic_DNA"/>
</dbReference>
<keyword evidence="16" id="KW-0675">Receptor</keyword>
<evidence type="ECO:0000256" key="9">
    <source>
        <dbReference type="ARBA" id="ARBA00023136"/>
    </source>
</evidence>
<evidence type="ECO:0000313" key="16">
    <source>
        <dbReference type="EMBL" id="ATP17818.1"/>
    </source>
</evidence>
<evidence type="ECO:0000256" key="7">
    <source>
        <dbReference type="ARBA" id="ARBA00023065"/>
    </source>
</evidence>
<evidence type="ECO:0000313" key="17">
    <source>
        <dbReference type="Proteomes" id="UP000037029"/>
    </source>
</evidence>
<organism evidence="16 17">
    <name type="scientific">Sphingobium yanoikuyae</name>
    <name type="common">Sphingomonas yanoikuyae</name>
    <dbReference type="NCBI Taxonomy" id="13690"/>
    <lineage>
        <taxon>Bacteria</taxon>
        <taxon>Pseudomonadati</taxon>
        <taxon>Pseudomonadota</taxon>
        <taxon>Alphaproteobacteria</taxon>
        <taxon>Sphingomonadales</taxon>
        <taxon>Sphingomonadaceae</taxon>
        <taxon>Sphingobium</taxon>
    </lineage>
</organism>
<dbReference type="InterPro" id="IPR000531">
    <property type="entry name" value="Beta-barrel_TonB"/>
</dbReference>
<evidence type="ECO:0000259" key="15">
    <source>
        <dbReference type="Pfam" id="PF07715"/>
    </source>
</evidence>
<keyword evidence="7" id="KW-0406">Ion transport</keyword>
<accession>A0A0J9CXU8</accession>
<gene>
    <name evidence="16" type="ORF">BV87_05095</name>
</gene>
<dbReference type="PANTHER" id="PTHR32552:SF81">
    <property type="entry name" value="TONB-DEPENDENT OUTER MEMBRANE RECEPTOR"/>
    <property type="match status" value="1"/>
</dbReference>
<dbReference type="GO" id="GO:0009279">
    <property type="term" value="C:cell outer membrane"/>
    <property type="evidence" value="ECO:0007669"/>
    <property type="project" value="UniProtKB-SubCell"/>
</dbReference>
<dbReference type="PANTHER" id="PTHR32552">
    <property type="entry name" value="FERRICHROME IRON RECEPTOR-RELATED"/>
    <property type="match status" value="1"/>
</dbReference>
<dbReference type="InterPro" id="IPR039426">
    <property type="entry name" value="TonB-dep_rcpt-like"/>
</dbReference>
<evidence type="ECO:0000259" key="14">
    <source>
        <dbReference type="Pfam" id="PF00593"/>
    </source>
</evidence>
<evidence type="ECO:0000256" key="2">
    <source>
        <dbReference type="ARBA" id="ARBA00022448"/>
    </source>
</evidence>
<evidence type="ECO:0000256" key="11">
    <source>
        <dbReference type="PROSITE-ProRule" id="PRU01360"/>
    </source>
</evidence>
<evidence type="ECO:0000256" key="4">
    <source>
        <dbReference type="ARBA" id="ARBA00022496"/>
    </source>
</evidence>
<evidence type="ECO:0000256" key="8">
    <source>
        <dbReference type="ARBA" id="ARBA00023077"/>
    </source>
</evidence>
<dbReference type="GO" id="GO:0006826">
    <property type="term" value="P:iron ion transport"/>
    <property type="evidence" value="ECO:0007669"/>
    <property type="project" value="UniProtKB-KW"/>
</dbReference>
<dbReference type="PROSITE" id="PS52016">
    <property type="entry name" value="TONB_DEPENDENT_REC_3"/>
    <property type="match status" value="1"/>
</dbReference>
<reference evidence="16 17" key="1">
    <citation type="submission" date="2017-04" db="EMBL/GenBank/DDBJ databases">
        <title>Characterization, genome and methylation analysis of a phthalic acid esters degrading strain Sphingobium yanoikuyae SHJ.</title>
        <authorList>
            <person name="Feng L."/>
        </authorList>
    </citation>
    <scope>NUCLEOTIDE SEQUENCE [LARGE SCALE GENOMIC DNA]</scope>
    <source>
        <strain evidence="16 17">SHJ</strain>
    </source>
</reference>
<feature type="domain" description="TonB-dependent receptor plug" evidence="15">
    <location>
        <begin position="51"/>
        <end position="157"/>
    </location>
</feature>
<keyword evidence="10 11" id="KW-0998">Cell outer membrane</keyword>
<evidence type="ECO:0000256" key="10">
    <source>
        <dbReference type="ARBA" id="ARBA00023237"/>
    </source>
</evidence>
<keyword evidence="8 12" id="KW-0798">TonB box</keyword>
<feature type="chain" id="PRO_5030009373" evidence="13">
    <location>
        <begin position="22"/>
        <end position="760"/>
    </location>
</feature>
<dbReference type="SUPFAM" id="SSF56935">
    <property type="entry name" value="Porins"/>
    <property type="match status" value="1"/>
</dbReference>
<evidence type="ECO:0000256" key="13">
    <source>
        <dbReference type="SAM" id="SignalP"/>
    </source>
</evidence>
<keyword evidence="5 11" id="KW-0812">Transmembrane</keyword>
<feature type="domain" description="TonB-dependent receptor-like beta-barrel" evidence="14">
    <location>
        <begin position="288"/>
        <end position="723"/>
    </location>
</feature>
<protein>
    <submittedName>
        <fullName evidence="16">TonB-dependent receptor</fullName>
    </submittedName>
</protein>
<dbReference type="Gene3D" id="2.40.170.20">
    <property type="entry name" value="TonB-dependent receptor, beta-barrel domain"/>
    <property type="match status" value="1"/>
</dbReference>
<feature type="signal peptide" evidence="13">
    <location>
        <begin position="1"/>
        <end position="21"/>
    </location>
</feature>
<evidence type="ECO:0000256" key="6">
    <source>
        <dbReference type="ARBA" id="ARBA00023004"/>
    </source>
</evidence>
<name>A0A0J9CXU8_SPHYA</name>
<keyword evidence="2 11" id="KW-0813">Transport</keyword>
<proteinExistence type="inferred from homology"/>
<dbReference type="Pfam" id="PF07715">
    <property type="entry name" value="Plug"/>
    <property type="match status" value="1"/>
</dbReference>
<keyword evidence="13" id="KW-0732">Signal</keyword>
<dbReference type="Proteomes" id="UP000037029">
    <property type="component" value="Chromosome"/>
</dbReference>
<dbReference type="AlphaFoldDB" id="A0A0J9CXU8"/>
<dbReference type="InterPro" id="IPR012910">
    <property type="entry name" value="Plug_dom"/>
</dbReference>